<dbReference type="Pfam" id="PF12746">
    <property type="entry name" value="GNAT_acetyltran"/>
    <property type="match status" value="1"/>
</dbReference>
<dbReference type="GO" id="GO:0016747">
    <property type="term" value="F:acyltransferase activity, transferring groups other than amino-acyl groups"/>
    <property type="evidence" value="ECO:0007669"/>
    <property type="project" value="InterPro"/>
</dbReference>
<evidence type="ECO:0000313" key="2">
    <source>
        <dbReference type="EMBL" id="HDP78993.1"/>
    </source>
</evidence>
<dbReference type="PANTHER" id="PTHR31143">
    <property type="match status" value="1"/>
</dbReference>
<evidence type="ECO:0000259" key="1">
    <source>
        <dbReference type="PROSITE" id="PS51186"/>
    </source>
</evidence>
<accession>A0A7C1D0I5</accession>
<proteinExistence type="predicted"/>
<dbReference type="AlphaFoldDB" id="A0A7C1D0I5"/>
<dbReference type="Gene3D" id="3.40.630.30">
    <property type="match status" value="1"/>
</dbReference>
<dbReference type="Proteomes" id="UP000886198">
    <property type="component" value="Unassembled WGS sequence"/>
</dbReference>
<dbReference type="InterPro" id="IPR016181">
    <property type="entry name" value="Acyl_CoA_acyltransferase"/>
</dbReference>
<comment type="caution">
    <text evidence="2">The sequence shown here is derived from an EMBL/GenBank/DDBJ whole genome shotgun (WGS) entry which is preliminary data.</text>
</comment>
<name>A0A7C1D0I5_9BACT</name>
<dbReference type="PROSITE" id="PS51186">
    <property type="entry name" value="GNAT"/>
    <property type="match status" value="1"/>
</dbReference>
<feature type="domain" description="N-acetyltransferase" evidence="1">
    <location>
        <begin position="130"/>
        <end position="283"/>
    </location>
</feature>
<dbReference type="InterPro" id="IPR027365">
    <property type="entry name" value="GNAT_acetyltra_YdfB-like"/>
</dbReference>
<dbReference type="PANTHER" id="PTHR31143:SF2">
    <property type="entry name" value="FR47-LIKE DOMAIN-CONTAINING PROTEIN-RELATED"/>
    <property type="match status" value="1"/>
</dbReference>
<protein>
    <submittedName>
        <fullName evidence="2">GNAT family N-acetyltransferase</fullName>
    </submittedName>
</protein>
<dbReference type="SUPFAM" id="SSF55729">
    <property type="entry name" value="Acyl-CoA N-acyltransferases (Nat)"/>
    <property type="match status" value="1"/>
</dbReference>
<dbReference type="InterPro" id="IPR000182">
    <property type="entry name" value="GNAT_dom"/>
</dbReference>
<gene>
    <name evidence="2" type="ORF">ENN47_12630</name>
</gene>
<dbReference type="EMBL" id="DSBT01000392">
    <property type="protein sequence ID" value="HDP78993.1"/>
    <property type="molecule type" value="Genomic_DNA"/>
</dbReference>
<organism evidence="2">
    <name type="scientific">Mesotoga infera</name>
    <dbReference type="NCBI Taxonomy" id="1236046"/>
    <lineage>
        <taxon>Bacteria</taxon>
        <taxon>Thermotogati</taxon>
        <taxon>Thermotogota</taxon>
        <taxon>Thermotogae</taxon>
        <taxon>Kosmotogales</taxon>
        <taxon>Kosmotogaceae</taxon>
        <taxon>Mesotoga</taxon>
    </lineage>
</organism>
<sequence>MIKRLDKSQYSKVIPLVRGLDRYLSVRAVLQEDVEGFVYADDVMSPDTYFVWEISGDSGFYLEGEPSEGRAIEVNRVIREELYAIGNESSRCVDFTLYTYPQAWEEYIPLILKDTYPRRYFRRSFLLDKPKTREIDLPTGFYLSNVDRDFLDRRLDGDEHVRKWVEDPWRSKERFLEKGFGLCIHTDTEAVSWSLADYVSGNRVEIGIQTNKKYRRRGFASMVIDAMVNGAIERGFDRIGWHCWGDNDASASTALRAGFNEIEKAQVRNARSKRAKGTDSIFC</sequence>
<reference evidence="2" key="1">
    <citation type="journal article" date="2020" name="mSystems">
        <title>Genome- and Community-Level Interaction Insights into Carbon Utilization and Element Cycling Functions of Hydrothermarchaeota in Hydrothermal Sediment.</title>
        <authorList>
            <person name="Zhou Z."/>
            <person name="Liu Y."/>
            <person name="Xu W."/>
            <person name="Pan J."/>
            <person name="Luo Z.H."/>
            <person name="Li M."/>
        </authorList>
    </citation>
    <scope>NUCLEOTIDE SEQUENCE [LARGE SCALE GENOMIC DNA]</scope>
    <source>
        <strain evidence="2">SpSt-1179</strain>
    </source>
</reference>